<evidence type="ECO:0000256" key="1">
    <source>
        <dbReference type="ARBA" id="ARBA00022801"/>
    </source>
</evidence>
<dbReference type="Gene3D" id="3.40.50.1820">
    <property type="entry name" value="alpha/beta hydrolase"/>
    <property type="match status" value="1"/>
</dbReference>
<keyword evidence="1 3" id="KW-0378">Hydrolase</keyword>
<sequence>MAFRDIWTGGEPLGDHDRGYDNSGAIADAASFLPRWRSQAKAFREALAADGRAELSIAYGDGPRRHYDLFLPEGEPQGLVVFVHGGYWKSQEIGNWSHFAAGPLARNFAVALPEYTLCPAATIPAITGEIGSFLDHAAARVAGPLRLSGHSAGGHLVSRMLCRNAPIAPGTARRIDRTASISGCHDLRPIMLTGMNAVLCLDEATARAESPALLEPREGIDLLCLAGGAELAEFRRQNALLANVWHGFGVKTRAVEQPGRHHFDVVDDLLDPESQLVAYLAAAA</sequence>
<dbReference type="SUPFAM" id="SSF53474">
    <property type="entry name" value="alpha/beta-Hydrolases"/>
    <property type="match status" value="1"/>
</dbReference>
<gene>
    <name evidence="3" type="ORF">J1C47_09375</name>
</gene>
<dbReference type="GO" id="GO:0016787">
    <property type="term" value="F:hydrolase activity"/>
    <property type="evidence" value="ECO:0007669"/>
    <property type="project" value="UniProtKB-KW"/>
</dbReference>
<feature type="domain" description="BD-FAE-like" evidence="2">
    <location>
        <begin position="68"/>
        <end position="158"/>
    </location>
</feature>
<dbReference type="PANTHER" id="PTHR48081">
    <property type="entry name" value="AB HYDROLASE SUPERFAMILY PROTEIN C4A8.06C"/>
    <property type="match status" value="1"/>
</dbReference>
<evidence type="ECO:0000313" key="3">
    <source>
        <dbReference type="EMBL" id="MBO0903850.1"/>
    </source>
</evidence>
<dbReference type="Pfam" id="PF20434">
    <property type="entry name" value="BD-FAE"/>
    <property type="match status" value="1"/>
</dbReference>
<reference evidence="3 4" key="1">
    <citation type="submission" date="2021-03" db="EMBL/GenBank/DDBJ databases">
        <title>Whole genome sequence of Jiella sp. MQZ13P-4.</title>
        <authorList>
            <person name="Tuo L."/>
        </authorList>
    </citation>
    <scope>NUCLEOTIDE SEQUENCE [LARGE SCALE GENOMIC DNA]</scope>
    <source>
        <strain evidence="3 4">MQZ13P-4</strain>
    </source>
</reference>
<name>A0ABS3J401_9HYPH</name>
<dbReference type="InterPro" id="IPR050300">
    <property type="entry name" value="GDXG_lipolytic_enzyme"/>
</dbReference>
<organism evidence="3 4">
    <name type="scientific">Jiella sonneratiae</name>
    <dbReference type="NCBI Taxonomy" id="2816856"/>
    <lineage>
        <taxon>Bacteria</taxon>
        <taxon>Pseudomonadati</taxon>
        <taxon>Pseudomonadota</taxon>
        <taxon>Alphaproteobacteria</taxon>
        <taxon>Hyphomicrobiales</taxon>
        <taxon>Aurantimonadaceae</taxon>
        <taxon>Jiella</taxon>
    </lineage>
</organism>
<protein>
    <submittedName>
        <fullName evidence="3">Alpha/beta hydrolase</fullName>
    </submittedName>
</protein>
<proteinExistence type="predicted"/>
<dbReference type="RefSeq" id="WP_207350479.1">
    <property type="nucleotide sequence ID" value="NZ_JAFMPY010000007.1"/>
</dbReference>
<evidence type="ECO:0000259" key="2">
    <source>
        <dbReference type="Pfam" id="PF20434"/>
    </source>
</evidence>
<dbReference type="InterPro" id="IPR049492">
    <property type="entry name" value="BD-FAE-like_dom"/>
</dbReference>
<keyword evidence="4" id="KW-1185">Reference proteome</keyword>
<accession>A0ABS3J401</accession>
<dbReference type="InterPro" id="IPR029058">
    <property type="entry name" value="AB_hydrolase_fold"/>
</dbReference>
<dbReference type="PANTHER" id="PTHR48081:SF33">
    <property type="entry name" value="KYNURENINE FORMAMIDASE"/>
    <property type="match status" value="1"/>
</dbReference>
<evidence type="ECO:0000313" key="4">
    <source>
        <dbReference type="Proteomes" id="UP000664288"/>
    </source>
</evidence>
<dbReference type="EMBL" id="JAFMPY010000007">
    <property type="protein sequence ID" value="MBO0903850.1"/>
    <property type="molecule type" value="Genomic_DNA"/>
</dbReference>
<dbReference type="Proteomes" id="UP000664288">
    <property type="component" value="Unassembled WGS sequence"/>
</dbReference>
<comment type="caution">
    <text evidence="3">The sequence shown here is derived from an EMBL/GenBank/DDBJ whole genome shotgun (WGS) entry which is preliminary data.</text>
</comment>